<dbReference type="PROSITE" id="PS50003">
    <property type="entry name" value="PH_DOMAIN"/>
    <property type="match status" value="1"/>
</dbReference>
<evidence type="ECO:0000256" key="1">
    <source>
        <dbReference type="SAM" id="MobiDB-lite"/>
    </source>
</evidence>
<feature type="compositionally biased region" description="Basic and acidic residues" evidence="1">
    <location>
        <begin position="461"/>
        <end position="472"/>
    </location>
</feature>
<evidence type="ECO:0000259" key="2">
    <source>
        <dbReference type="PROSITE" id="PS50003"/>
    </source>
</evidence>
<feature type="region of interest" description="Disordered" evidence="1">
    <location>
        <begin position="405"/>
        <end position="440"/>
    </location>
</feature>
<feature type="compositionally biased region" description="Acidic residues" evidence="1">
    <location>
        <begin position="473"/>
        <end position="483"/>
    </location>
</feature>
<dbReference type="InterPro" id="IPR001849">
    <property type="entry name" value="PH_domain"/>
</dbReference>
<dbReference type="InParanoid" id="A0A6P7GKK9"/>
<dbReference type="InterPro" id="IPR011993">
    <property type="entry name" value="PH-like_dom_sf"/>
</dbReference>
<dbReference type="RefSeq" id="XP_028145753.1">
    <property type="nucleotide sequence ID" value="XM_028289952.1"/>
</dbReference>
<feature type="compositionally biased region" description="Low complexity" evidence="1">
    <location>
        <begin position="135"/>
        <end position="144"/>
    </location>
</feature>
<evidence type="ECO:0000313" key="3">
    <source>
        <dbReference type="RefSeq" id="XP_028145753.1"/>
    </source>
</evidence>
<organism evidence="3">
    <name type="scientific">Diabrotica virgifera virgifera</name>
    <name type="common">western corn rootworm</name>
    <dbReference type="NCBI Taxonomy" id="50390"/>
    <lineage>
        <taxon>Eukaryota</taxon>
        <taxon>Metazoa</taxon>
        <taxon>Ecdysozoa</taxon>
        <taxon>Arthropoda</taxon>
        <taxon>Hexapoda</taxon>
        <taxon>Insecta</taxon>
        <taxon>Pterygota</taxon>
        <taxon>Neoptera</taxon>
        <taxon>Endopterygota</taxon>
        <taxon>Coleoptera</taxon>
        <taxon>Polyphaga</taxon>
        <taxon>Cucujiformia</taxon>
        <taxon>Chrysomeloidea</taxon>
        <taxon>Chrysomelidae</taxon>
        <taxon>Galerucinae</taxon>
        <taxon>Diabroticina</taxon>
        <taxon>Diabroticites</taxon>
        <taxon>Diabrotica</taxon>
    </lineage>
</organism>
<protein>
    <submittedName>
        <fullName evidence="3">Ankyrin repeat domain-containing protein 12-like</fullName>
    </submittedName>
</protein>
<dbReference type="AlphaFoldDB" id="A0A6P7GKK9"/>
<feature type="region of interest" description="Disordered" evidence="1">
    <location>
        <begin position="452"/>
        <end position="483"/>
    </location>
</feature>
<feature type="region of interest" description="Disordered" evidence="1">
    <location>
        <begin position="273"/>
        <end position="308"/>
    </location>
</feature>
<dbReference type="Pfam" id="PF00169">
    <property type="entry name" value="PH"/>
    <property type="match status" value="1"/>
</dbReference>
<dbReference type="CDD" id="cd00821">
    <property type="entry name" value="PH"/>
    <property type="match status" value="1"/>
</dbReference>
<feature type="region of interest" description="Disordered" evidence="1">
    <location>
        <begin position="126"/>
        <end position="147"/>
    </location>
</feature>
<feature type="domain" description="PH" evidence="2">
    <location>
        <begin position="8"/>
        <end position="107"/>
    </location>
</feature>
<accession>A0A6P7GKK9</accession>
<reference evidence="3" key="1">
    <citation type="submission" date="2025-08" db="UniProtKB">
        <authorList>
            <consortium name="RefSeq"/>
        </authorList>
    </citation>
    <scope>IDENTIFICATION</scope>
    <source>
        <tissue evidence="3">Whole insect</tissue>
    </source>
</reference>
<name>A0A6P7GKK9_DIAVI</name>
<feature type="compositionally biased region" description="Basic and acidic residues" evidence="1">
    <location>
        <begin position="278"/>
        <end position="289"/>
    </location>
</feature>
<sequence>MDKNGKNCNKISGYLEKKGKKKMISSYKKYWFVLEGGLLLYYRSKDDYESISPCKGSISLGPPCIVKPGSNLVGVFQIQTRTATVTLRAENLEEQNRWMQAIIAEMHPNKTSNRMSHFRYSMENIPQSKDQIRNSTPESESSHNSSEDIIHRLQKMGAQSYGNPKDTLSKIASRNKERKALNYESDEEVDLRPKAEESKSAEHIYERISGEYLDKLNKKNIVIDNTEIENIVQKAMTLPNQGVNTLRIKSEENKRKTYIIENDTYAISIQQKEVPNTNEKESKKDDIKNKRSLFSGKSRQVAKSVDTAEQDIKKKKKLKHSRSFFMHRKEYNEVDFIVENDTYASVDKTNKQKPEDLPRDLNENDVKNELLKTEEENAYSVPYRNDDNKTDKVYEDIYEDNVEYAEPSAFQNKEEKSKTKKKKSREKMKENVDEEKPNKKIKKRQSFIKRVWKKKDKHKDKHEEKVENKVEDKVEEEDEEEIYETVPPTVVEKVAVTDNKTVQMLSELQNILEHKMPIIIERMSNETHSPKLQSPTGSISPTIAETQENVIQSNVENVTEPPCPLLPPKAQKQDALSPFHDVPTNNKPVALPPKRRNTEPVKSLDQILDELDNEQQETNKKNKVKKLIKKFSEPDFYDTDVVLRTQKSGIHRPDIHSDELSRLLEELVKVTNAPMLIPGVTSSLNGSTLRDEELLKLLPDKQRRFSEPDYDIPRPHKSLTLVPKKEDGSVNVIGSTRFFGHVLKPSGVIITEKTNNSGSLSQLNSYAPDSLEADINKIASFHLQSGMEKPVYIPKYYKYIDKKLIEQPSSIKEDVSSPPMPPREEEDEDIENPIYIPKYYKYIDKRYSSNHKDNDNNDKINNNCSQIPENTTDFIIDNEIYAEPRSLPKFQLETDKHVDYDQDDEVFVDSLEVCKNEVSTEF</sequence>
<proteinExistence type="predicted"/>
<dbReference type="SUPFAM" id="SSF50729">
    <property type="entry name" value="PH domain-like"/>
    <property type="match status" value="1"/>
</dbReference>
<feature type="compositionally biased region" description="Basic and acidic residues" evidence="1">
    <location>
        <begin position="427"/>
        <end position="438"/>
    </location>
</feature>
<dbReference type="Gene3D" id="2.30.29.30">
    <property type="entry name" value="Pleckstrin-homology domain (PH domain)/Phosphotyrosine-binding domain (PTB)"/>
    <property type="match status" value="1"/>
</dbReference>
<feature type="region of interest" description="Disordered" evidence="1">
    <location>
        <begin position="578"/>
        <end position="600"/>
    </location>
</feature>
<gene>
    <name evidence="3" type="primary">LOC114339322</name>
</gene>
<dbReference type="SMART" id="SM00233">
    <property type="entry name" value="PH"/>
    <property type="match status" value="1"/>
</dbReference>